<dbReference type="EnsemblBacteria" id="AAM04545">
    <property type="protein sequence ID" value="AAM04545"/>
    <property type="gene ID" value="MA_1124"/>
</dbReference>
<protein>
    <submittedName>
        <fullName evidence="1">Uncharacterized protein</fullName>
    </submittedName>
</protein>
<organism evidence="1 2">
    <name type="scientific">Methanosarcina acetivorans (strain ATCC 35395 / DSM 2834 / JCM 12185 / C2A)</name>
    <dbReference type="NCBI Taxonomy" id="188937"/>
    <lineage>
        <taxon>Archaea</taxon>
        <taxon>Methanobacteriati</taxon>
        <taxon>Methanobacteriota</taxon>
        <taxon>Stenosarchaea group</taxon>
        <taxon>Methanomicrobia</taxon>
        <taxon>Methanosarcinales</taxon>
        <taxon>Methanosarcinaceae</taxon>
        <taxon>Methanosarcina</taxon>
    </lineage>
</organism>
<evidence type="ECO:0000313" key="2">
    <source>
        <dbReference type="Proteomes" id="UP000002487"/>
    </source>
</evidence>
<dbReference type="KEGG" id="mac:MA_1124"/>
<reference evidence="1 2" key="1">
    <citation type="journal article" date="2002" name="Genome Res.">
        <title>The genome of Methanosarcina acetivorans reveals extensive metabolic and physiological diversity.</title>
        <authorList>
            <person name="Galagan J.E."/>
            <person name="Nusbaum C."/>
            <person name="Roy A."/>
            <person name="Endrizzi M.G."/>
            <person name="Macdonald P."/>
            <person name="FitzHugh W."/>
            <person name="Calvo S."/>
            <person name="Engels R."/>
            <person name="Smirnov S."/>
            <person name="Atnoor D."/>
            <person name="Brown A."/>
            <person name="Allen N."/>
            <person name="Naylor J."/>
            <person name="Stange-Thomann N."/>
            <person name="DeArellano K."/>
            <person name="Johnson R."/>
            <person name="Linton L."/>
            <person name="McEwan P."/>
            <person name="McKernan K."/>
            <person name="Talamas J."/>
            <person name="Tirrell A."/>
            <person name="Ye W."/>
            <person name="Zimmer A."/>
            <person name="Barber R.D."/>
            <person name="Cann I."/>
            <person name="Graham D.E."/>
            <person name="Grahame D.A."/>
            <person name="Guss A."/>
            <person name="Hedderich R."/>
            <person name="Ingram-Smith C."/>
            <person name="Kuettner C.H."/>
            <person name="Krzycki J.A."/>
            <person name="Leigh J.A."/>
            <person name="Li W."/>
            <person name="Liu J."/>
            <person name="Mukhopadhyay B."/>
            <person name="Reeve J.N."/>
            <person name="Smith K."/>
            <person name="Springer T.A."/>
            <person name="Umayam L.A."/>
            <person name="White O."/>
            <person name="White R.H."/>
            <person name="de Macario E.C."/>
            <person name="Ferry J.G."/>
            <person name="Jarrell K.F."/>
            <person name="Jing H."/>
            <person name="Macario A.J.L."/>
            <person name="Paulsen I."/>
            <person name="Pritchett M."/>
            <person name="Sowers K.R."/>
            <person name="Swanson R.V."/>
            <person name="Zinder S.H."/>
            <person name="Lander E."/>
            <person name="Metcalf W.W."/>
            <person name="Birren B."/>
        </authorList>
    </citation>
    <scope>NUCLEOTIDE SEQUENCE [LARGE SCALE GENOMIC DNA]</scope>
    <source>
        <strain evidence="2">ATCC 35395 / DSM 2834 / JCM 12185 / C2A</strain>
    </source>
</reference>
<sequence>MKIRNYMENVKTSSQKLLACISGMFGWYKLSYCRYFIILALLFFTLCPVSSTSNNESFVTSSSGLENPYSVSGNVFSNVQNKTVNASHTNVVIQGNGMKGIIKCDDYGNYKFGDLDNYNGLEYGNYSLIAFKYIPSEGKYVLS</sequence>
<dbReference type="AlphaFoldDB" id="Q8TRQ0"/>
<dbReference type="Proteomes" id="UP000002487">
    <property type="component" value="Chromosome"/>
</dbReference>
<accession>Q8TRQ0</accession>
<dbReference type="EMBL" id="AE010299">
    <property type="protein sequence ID" value="AAM04545.1"/>
    <property type="molecule type" value="Genomic_DNA"/>
</dbReference>
<proteinExistence type="predicted"/>
<dbReference type="InParanoid" id="Q8TRQ0"/>
<dbReference type="HOGENOM" id="CLU_1801671_0_0_2"/>
<evidence type="ECO:0000313" key="1">
    <source>
        <dbReference type="EMBL" id="AAM04545.1"/>
    </source>
</evidence>
<gene>
    <name evidence="1" type="ordered locus">MA_1124</name>
</gene>
<name>Q8TRQ0_METAC</name>
<keyword evidence="2" id="KW-1185">Reference proteome</keyword>